<keyword evidence="1" id="KW-0418">Kinase</keyword>
<dbReference type="Proteomes" id="UP000503447">
    <property type="component" value="Chromosome"/>
</dbReference>
<dbReference type="PANTHER" id="PTHR30605">
    <property type="entry name" value="ANHYDRO-N-ACETYLMURAMIC ACID KINASE"/>
    <property type="match status" value="1"/>
</dbReference>
<proteinExistence type="predicted"/>
<dbReference type="GO" id="GO:0009254">
    <property type="term" value="P:peptidoglycan turnover"/>
    <property type="evidence" value="ECO:0007669"/>
    <property type="project" value="InterPro"/>
</dbReference>
<gene>
    <name evidence="1" type="ORF">FTUN_0139</name>
</gene>
<dbReference type="EMBL" id="CP053452">
    <property type="protein sequence ID" value="QJW92642.1"/>
    <property type="molecule type" value="Genomic_DNA"/>
</dbReference>
<organism evidence="1 2">
    <name type="scientific">Frigoriglobus tundricola</name>
    <dbReference type="NCBI Taxonomy" id="2774151"/>
    <lineage>
        <taxon>Bacteria</taxon>
        <taxon>Pseudomonadati</taxon>
        <taxon>Planctomycetota</taxon>
        <taxon>Planctomycetia</taxon>
        <taxon>Gemmatales</taxon>
        <taxon>Gemmataceae</taxon>
        <taxon>Frigoriglobus</taxon>
    </lineage>
</organism>
<dbReference type="Pfam" id="PF03702">
    <property type="entry name" value="AnmK"/>
    <property type="match status" value="1"/>
</dbReference>
<dbReference type="GO" id="GO:0016301">
    <property type="term" value="F:kinase activity"/>
    <property type="evidence" value="ECO:0007669"/>
    <property type="project" value="UniProtKB-KW"/>
</dbReference>
<dbReference type="GO" id="GO:0016773">
    <property type="term" value="F:phosphotransferase activity, alcohol group as acceptor"/>
    <property type="evidence" value="ECO:0007669"/>
    <property type="project" value="InterPro"/>
</dbReference>
<reference evidence="2" key="1">
    <citation type="submission" date="2020-05" db="EMBL/GenBank/DDBJ databases">
        <title>Frigoriglobus tundricola gen. nov., sp. nov., a psychrotolerant cellulolytic planctomycete of the family Gemmataceae with two divergent copies of 16S rRNA gene.</title>
        <authorList>
            <person name="Kulichevskaya I.S."/>
            <person name="Ivanova A.A."/>
            <person name="Naumoff D.G."/>
            <person name="Beletsky A.V."/>
            <person name="Rijpstra W.I.C."/>
            <person name="Sinninghe Damste J.S."/>
            <person name="Mardanov A.V."/>
            <person name="Ravin N.V."/>
            <person name="Dedysh S.N."/>
        </authorList>
    </citation>
    <scope>NUCLEOTIDE SEQUENCE [LARGE SCALE GENOMIC DNA]</scope>
    <source>
        <strain evidence="2">PL17</strain>
    </source>
</reference>
<keyword evidence="1" id="KW-0808">Transferase</keyword>
<name>A0A6M5YI53_9BACT</name>
<dbReference type="EC" id="2.7.1.-" evidence="1"/>
<dbReference type="InterPro" id="IPR043129">
    <property type="entry name" value="ATPase_NBD"/>
</dbReference>
<dbReference type="RefSeq" id="WP_171469003.1">
    <property type="nucleotide sequence ID" value="NZ_CP053452.2"/>
</dbReference>
<sequence length="398" mass="41144">MVRTLIGLSVGSGLEGVDAAVVRVEGLGLDLVPRVVPAGRFAFPPAARDLIRASTAVPAPLPPEFLRAIADTAVFAARQALGKAAASPRETFAVGLLEPSHPTAPVPIHWPEVAQCVAEQTGVTVLHGFADRDRAAGGTASSLTATADFLLFRGSESRLLVHLGAVATVLLVPANGSVSAAFGFEAGPGNQLLNAILFQGTRGKEHTDAGGKRAVQGRCLEPLLARWLSHPHLTRTPPKAVHPEAFGRSFLLAAFDAARQLAAGLPDLLCTATHLAARAIGDACRLPVMRPDTPRRVLLTGGGVRNGFLWQLVAQQFGGKVERADTADVPALSRSAAAAAVLAALTCDGVPGNLAVLTGATGGRLLGHIAPGDGRNWARCAAWLADQTGDYPRANRAA</sequence>
<evidence type="ECO:0000313" key="2">
    <source>
        <dbReference type="Proteomes" id="UP000503447"/>
    </source>
</evidence>
<dbReference type="GO" id="GO:0006040">
    <property type="term" value="P:amino sugar metabolic process"/>
    <property type="evidence" value="ECO:0007669"/>
    <property type="project" value="InterPro"/>
</dbReference>
<dbReference type="PANTHER" id="PTHR30605:SF0">
    <property type="entry name" value="ANHYDRO-N-ACETYLMURAMIC ACID KINASE"/>
    <property type="match status" value="1"/>
</dbReference>
<dbReference type="KEGG" id="ftj:FTUN_0139"/>
<dbReference type="Gene3D" id="3.30.420.40">
    <property type="match status" value="2"/>
</dbReference>
<accession>A0A6M5YI53</accession>
<dbReference type="InterPro" id="IPR005338">
    <property type="entry name" value="Anhydro_N_Ac-Mur_kinase"/>
</dbReference>
<dbReference type="AlphaFoldDB" id="A0A6M5YI53"/>
<keyword evidence="2" id="KW-1185">Reference proteome</keyword>
<evidence type="ECO:0000313" key="1">
    <source>
        <dbReference type="EMBL" id="QJW92642.1"/>
    </source>
</evidence>
<protein>
    <submittedName>
        <fullName evidence="1">Anhydro-N-acetylmuramic acid kinase</fullName>
        <ecNumber evidence="1">2.7.1.-</ecNumber>
    </submittedName>
</protein>
<dbReference type="SUPFAM" id="SSF53067">
    <property type="entry name" value="Actin-like ATPase domain"/>
    <property type="match status" value="1"/>
</dbReference>
<dbReference type="GO" id="GO:0005524">
    <property type="term" value="F:ATP binding"/>
    <property type="evidence" value="ECO:0007669"/>
    <property type="project" value="InterPro"/>
</dbReference>